<dbReference type="AlphaFoldDB" id="A0A368FL95"/>
<feature type="transmembrane region" description="Helical" evidence="1">
    <location>
        <begin position="16"/>
        <end position="35"/>
    </location>
</feature>
<keyword evidence="1" id="KW-1133">Transmembrane helix</keyword>
<feature type="transmembrane region" description="Helical" evidence="1">
    <location>
        <begin position="107"/>
        <end position="129"/>
    </location>
</feature>
<evidence type="ECO:0000256" key="1">
    <source>
        <dbReference type="SAM" id="Phobius"/>
    </source>
</evidence>
<feature type="transmembrane region" description="Helical" evidence="1">
    <location>
        <begin position="41"/>
        <end position="61"/>
    </location>
</feature>
<dbReference type="EMBL" id="JOJR01001024">
    <property type="protein sequence ID" value="RCN32822.1"/>
    <property type="molecule type" value="Genomic_DNA"/>
</dbReference>
<evidence type="ECO:0000313" key="2">
    <source>
        <dbReference type="EMBL" id="RCN32822.1"/>
    </source>
</evidence>
<organism evidence="2 3">
    <name type="scientific">Ancylostoma caninum</name>
    <name type="common">Dog hookworm</name>
    <dbReference type="NCBI Taxonomy" id="29170"/>
    <lineage>
        <taxon>Eukaryota</taxon>
        <taxon>Metazoa</taxon>
        <taxon>Ecdysozoa</taxon>
        <taxon>Nematoda</taxon>
        <taxon>Chromadorea</taxon>
        <taxon>Rhabditida</taxon>
        <taxon>Rhabditina</taxon>
        <taxon>Rhabditomorpha</taxon>
        <taxon>Strongyloidea</taxon>
        <taxon>Ancylostomatidae</taxon>
        <taxon>Ancylostomatinae</taxon>
        <taxon>Ancylostoma</taxon>
    </lineage>
</organism>
<dbReference type="PANTHER" id="PTHR45757">
    <property type="entry name" value="PROTEIN CBG23364-RELATED"/>
    <property type="match status" value="1"/>
</dbReference>
<dbReference type="Proteomes" id="UP000252519">
    <property type="component" value="Unassembled WGS sequence"/>
</dbReference>
<dbReference type="OrthoDB" id="2985014at2759"/>
<protein>
    <recommendedName>
        <fullName evidence="4">Major facilitator superfamily (MFS) profile domain-containing protein</fullName>
    </recommendedName>
</protein>
<accession>A0A368FL95</accession>
<reference evidence="2 3" key="1">
    <citation type="submission" date="2014-10" db="EMBL/GenBank/DDBJ databases">
        <title>Draft genome of the hookworm Ancylostoma caninum.</title>
        <authorList>
            <person name="Mitreva M."/>
        </authorList>
    </citation>
    <scope>NUCLEOTIDE SEQUENCE [LARGE SCALE GENOMIC DNA]</scope>
    <source>
        <strain evidence="2 3">Baltimore</strain>
    </source>
</reference>
<keyword evidence="1" id="KW-0812">Transmembrane</keyword>
<name>A0A368FL95_ANCCA</name>
<gene>
    <name evidence="2" type="ORF">ANCCAN_21364</name>
</gene>
<evidence type="ECO:0000313" key="3">
    <source>
        <dbReference type="Proteomes" id="UP000252519"/>
    </source>
</evidence>
<feature type="transmembrane region" description="Helical" evidence="1">
    <location>
        <begin position="73"/>
        <end position="95"/>
    </location>
</feature>
<sequence length="146" mass="15728">MSDVWTSVKETNKVRLFNSLSLGVAGIICISTAFVPAENQVVCALLITLLQGTIGFNAGGFNRAAVIVARQHAHLLLTCFGLIVTFVTLVQPFIVQIVVPDHTWNQWFYLLIGHGLVLFTANLVFCATVKAKPAAFTLKSAAPAQS</sequence>
<comment type="caution">
    <text evidence="2">The sequence shown here is derived from an EMBL/GenBank/DDBJ whole genome shotgun (WGS) entry which is preliminary data.</text>
</comment>
<keyword evidence="1" id="KW-0472">Membrane</keyword>
<dbReference type="STRING" id="29170.A0A368FL95"/>
<keyword evidence="3" id="KW-1185">Reference proteome</keyword>
<dbReference type="GO" id="GO:0016020">
    <property type="term" value="C:membrane"/>
    <property type="evidence" value="ECO:0007669"/>
    <property type="project" value="TreeGrafter"/>
</dbReference>
<evidence type="ECO:0008006" key="4">
    <source>
        <dbReference type="Google" id="ProtNLM"/>
    </source>
</evidence>
<proteinExistence type="predicted"/>